<proteinExistence type="predicted"/>
<reference evidence="1 2" key="1">
    <citation type="journal article" date="2014" name="Agronomy (Basel)">
        <title>A Draft Genome Sequence for Ensete ventricosum, the Drought-Tolerant Tree Against Hunger.</title>
        <authorList>
            <person name="Harrison J."/>
            <person name="Moore K.A."/>
            <person name="Paszkiewicz K."/>
            <person name="Jones T."/>
            <person name="Grant M."/>
            <person name="Ambacheew D."/>
            <person name="Muzemil S."/>
            <person name="Studholme D.J."/>
        </authorList>
    </citation>
    <scope>NUCLEOTIDE SEQUENCE [LARGE SCALE GENOMIC DNA]</scope>
</reference>
<protein>
    <submittedName>
        <fullName evidence="1">Uncharacterized protein</fullName>
    </submittedName>
</protein>
<dbReference type="AlphaFoldDB" id="A0A427AR88"/>
<dbReference type="EMBL" id="AMZH03001605">
    <property type="protein sequence ID" value="RRT78726.1"/>
    <property type="molecule type" value="Genomic_DNA"/>
</dbReference>
<comment type="caution">
    <text evidence="1">The sequence shown here is derived from an EMBL/GenBank/DDBJ whole genome shotgun (WGS) entry which is preliminary data.</text>
</comment>
<organism evidence="1 2">
    <name type="scientific">Ensete ventricosum</name>
    <name type="common">Abyssinian banana</name>
    <name type="synonym">Musa ensete</name>
    <dbReference type="NCBI Taxonomy" id="4639"/>
    <lineage>
        <taxon>Eukaryota</taxon>
        <taxon>Viridiplantae</taxon>
        <taxon>Streptophyta</taxon>
        <taxon>Embryophyta</taxon>
        <taxon>Tracheophyta</taxon>
        <taxon>Spermatophyta</taxon>
        <taxon>Magnoliopsida</taxon>
        <taxon>Liliopsida</taxon>
        <taxon>Zingiberales</taxon>
        <taxon>Musaceae</taxon>
        <taxon>Ensete</taxon>
    </lineage>
</organism>
<evidence type="ECO:0000313" key="2">
    <source>
        <dbReference type="Proteomes" id="UP000287651"/>
    </source>
</evidence>
<accession>A0A427AR88</accession>
<gene>
    <name evidence="1" type="ORF">B296_00013498</name>
</gene>
<sequence length="161" mass="17965">MPGVVVPRPQRPLLPCNRCHVVAAFSISQRFLLPTLAPAHNVEMVVAMLIRAPVTAMQSLPHDHCLLCFPEGSPPHLGACTRCRDYRHYPLFPLPLSCSSFFSHISCGHRFATPPLLPPSICENLLLHHCDVVASPSLPFDNQRHSSKHQWMQNLKHSKSA</sequence>
<name>A0A427AR88_ENSVE</name>
<dbReference type="Proteomes" id="UP000287651">
    <property type="component" value="Unassembled WGS sequence"/>
</dbReference>
<evidence type="ECO:0000313" key="1">
    <source>
        <dbReference type="EMBL" id="RRT78726.1"/>
    </source>
</evidence>